<dbReference type="EMBL" id="LAZR01000411">
    <property type="protein sequence ID" value="KKN70100.1"/>
    <property type="molecule type" value="Genomic_DNA"/>
</dbReference>
<proteinExistence type="predicted"/>
<protein>
    <submittedName>
        <fullName evidence="1">Uncharacterized protein</fullName>
    </submittedName>
</protein>
<evidence type="ECO:0000313" key="1">
    <source>
        <dbReference type="EMBL" id="KKN70100.1"/>
    </source>
</evidence>
<comment type="caution">
    <text evidence="1">The sequence shown here is derived from an EMBL/GenBank/DDBJ whole genome shotgun (WGS) entry which is preliminary data.</text>
</comment>
<accession>A0A0F9SM70</accession>
<organism evidence="1">
    <name type="scientific">marine sediment metagenome</name>
    <dbReference type="NCBI Taxonomy" id="412755"/>
    <lineage>
        <taxon>unclassified sequences</taxon>
        <taxon>metagenomes</taxon>
        <taxon>ecological metagenomes</taxon>
    </lineage>
</organism>
<name>A0A0F9SM70_9ZZZZ</name>
<gene>
    <name evidence="1" type="ORF">LCGC14_0434250</name>
</gene>
<reference evidence="1" key="1">
    <citation type="journal article" date="2015" name="Nature">
        <title>Complex archaea that bridge the gap between prokaryotes and eukaryotes.</title>
        <authorList>
            <person name="Spang A."/>
            <person name="Saw J.H."/>
            <person name="Jorgensen S.L."/>
            <person name="Zaremba-Niedzwiedzka K."/>
            <person name="Martijn J."/>
            <person name="Lind A.E."/>
            <person name="van Eijk R."/>
            <person name="Schleper C."/>
            <person name="Guy L."/>
            <person name="Ettema T.J."/>
        </authorList>
    </citation>
    <scope>NUCLEOTIDE SEQUENCE</scope>
</reference>
<sequence>MTTQVWQCKYCSLTYECEKCAMEHENYCPRKPGNQGGVVWVYIGRGKCPHDEFYISTLLTF</sequence>
<dbReference type="AlphaFoldDB" id="A0A0F9SM70"/>